<proteinExistence type="predicted"/>
<dbReference type="AlphaFoldDB" id="A0A317ZL53"/>
<dbReference type="Proteomes" id="UP000247099">
    <property type="component" value="Unassembled WGS sequence"/>
</dbReference>
<organism evidence="1 2">
    <name type="scientific">Coraliomargarita sinensis</name>
    <dbReference type="NCBI Taxonomy" id="2174842"/>
    <lineage>
        <taxon>Bacteria</taxon>
        <taxon>Pseudomonadati</taxon>
        <taxon>Verrucomicrobiota</taxon>
        <taxon>Opitutia</taxon>
        <taxon>Puniceicoccales</taxon>
        <taxon>Coraliomargaritaceae</taxon>
        <taxon>Coraliomargarita</taxon>
    </lineage>
</organism>
<comment type="caution">
    <text evidence="1">The sequence shown here is derived from an EMBL/GenBank/DDBJ whole genome shotgun (WGS) entry which is preliminary data.</text>
</comment>
<evidence type="ECO:0000313" key="1">
    <source>
        <dbReference type="EMBL" id="PXA04907.1"/>
    </source>
</evidence>
<protein>
    <recommendedName>
        <fullName evidence="3">YokE-like PH domain-containing protein</fullName>
    </recommendedName>
</protein>
<gene>
    <name evidence="1" type="ORF">DDZ13_02785</name>
</gene>
<reference evidence="1 2" key="1">
    <citation type="submission" date="2018-05" db="EMBL/GenBank/DDBJ databases">
        <title>Coraliomargarita sinensis sp. nov., isolated from a marine solar saltern.</title>
        <authorList>
            <person name="Zhou L.Y."/>
        </authorList>
    </citation>
    <scope>NUCLEOTIDE SEQUENCE [LARGE SCALE GENOMIC DNA]</scope>
    <source>
        <strain evidence="1 2">WN38</strain>
    </source>
</reference>
<evidence type="ECO:0008006" key="3">
    <source>
        <dbReference type="Google" id="ProtNLM"/>
    </source>
</evidence>
<dbReference type="EMBL" id="QHJQ01000002">
    <property type="protein sequence ID" value="PXA04907.1"/>
    <property type="molecule type" value="Genomic_DNA"/>
</dbReference>
<name>A0A317ZL53_9BACT</name>
<evidence type="ECO:0000313" key="2">
    <source>
        <dbReference type="Proteomes" id="UP000247099"/>
    </source>
</evidence>
<dbReference type="InParanoid" id="A0A317ZL53"/>
<accession>A0A317ZL53</accession>
<dbReference type="RefSeq" id="WP_110129910.1">
    <property type="nucleotide sequence ID" value="NZ_QHJQ01000002.1"/>
</dbReference>
<keyword evidence="2" id="KW-1185">Reference proteome</keyword>
<sequence length="345" mass="38864">MHTPTPEEATSLNYPDNAIPFQIEEIKKADELFDMTIEGSPYDFEQMLPIEKRGQRSLAKKKLKQLKVLDPVIRGMLHEGEEVIYLTDGVKVHSAEQLFIGWLMYYYNHNAFIFTNERILLIHVIKKTKLGKFVGAIRYEDLLKVKTSFTGSLRIKFRNKKQVLFTRVAGQDRKFIKEFLVPLVENSAATVDKQAPMIQDLCPACYQKVDDKNASECPSCQCGFRTPRQAAIRSLILPGLGDIYLGSALGYLEAAFMLFLWTGNIFGSIELIREGEEPAAVWISTLIFLGIIHLLDAAKSHYVARKGIFPKEAIQGIRNRQQAKVGEGYCIPTASGPDTTTNEAV</sequence>